<keyword evidence="2" id="KW-0560">Oxidoreductase</keyword>
<evidence type="ECO:0000256" key="1">
    <source>
        <dbReference type="ARBA" id="ARBA00006484"/>
    </source>
</evidence>
<dbReference type="Proteomes" id="UP000298061">
    <property type="component" value="Unassembled WGS sequence"/>
</dbReference>
<dbReference type="PRINTS" id="PR00081">
    <property type="entry name" value="GDHRDH"/>
</dbReference>
<name>A0A4Z0A508_9AGAM</name>
<feature type="domain" description="Ketoreductase" evidence="3">
    <location>
        <begin position="38"/>
        <end position="222"/>
    </location>
</feature>
<dbReference type="STRING" id="135208.A0A4Z0A508"/>
<gene>
    <name evidence="4" type="ORF">EWM64_g2671</name>
</gene>
<dbReference type="CDD" id="cd05233">
    <property type="entry name" value="SDR_c"/>
    <property type="match status" value="1"/>
</dbReference>
<dbReference type="SUPFAM" id="SSF51735">
    <property type="entry name" value="NAD(P)-binding Rossmann-fold domains"/>
    <property type="match status" value="1"/>
</dbReference>
<dbReference type="Pfam" id="PF00106">
    <property type="entry name" value="adh_short"/>
    <property type="match status" value="1"/>
</dbReference>
<dbReference type="PANTHER" id="PTHR44196:SF1">
    <property type="entry name" value="DEHYDROGENASE_REDUCTASE SDR FAMILY MEMBER 7B"/>
    <property type="match status" value="1"/>
</dbReference>
<dbReference type="Gene3D" id="3.40.50.720">
    <property type="entry name" value="NAD(P)-binding Rossmann-like Domain"/>
    <property type="match status" value="1"/>
</dbReference>
<dbReference type="InterPro" id="IPR002347">
    <property type="entry name" value="SDR_fam"/>
</dbReference>
<dbReference type="InterPro" id="IPR057326">
    <property type="entry name" value="KR_dom"/>
</dbReference>
<dbReference type="InterPro" id="IPR036291">
    <property type="entry name" value="NAD(P)-bd_dom_sf"/>
</dbReference>
<evidence type="ECO:0000313" key="4">
    <source>
        <dbReference type="EMBL" id="TFY81341.1"/>
    </source>
</evidence>
<sequence length="290" mass="31538">MSLSNRTVEADLPVTERFDVYPEIDPSKHFADKTYKGKVVLITGASRGIGKEFAIAYAKAGAALVLSARNQKLLDDVERDIHAIDPATKVVSVVADVADVKQVEAVVKAGVGRFGKLDVVIANAGMVLDWNEPIAEQDPNAWWSVFEVNLRGVHSLAHFTLPHLVKTDGYFVALSSGAAQFRAPNGSSYCISKHAVNRLIEFVNIEYPNVKAFAVAPGIVQTDMKVQAGFKPLHAIGLPVATMIYLTSGTADWLSGRYISAPWDLGEVRQLWKEKIEKEDALVSKLAIPA</sequence>
<dbReference type="PANTHER" id="PTHR44196">
    <property type="entry name" value="DEHYDROGENASE/REDUCTASE SDR FAMILY MEMBER 7B"/>
    <property type="match status" value="1"/>
</dbReference>
<comment type="similarity">
    <text evidence="1">Belongs to the short-chain dehydrogenases/reductases (SDR) family.</text>
</comment>
<evidence type="ECO:0000259" key="3">
    <source>
        <dbReference type="SMART" id="SM00822"/>
    </source>
</evidence>
<accession>A0A4Z0A508</accession>
<organism evidence="4 5">
    <name type="scientific">Hericium alpestre</name>
    <dbReference type="NCBI Taxonomy" id="135208"/>
    <lineage>
        <taxon>Eukaryota</taxon>
        <taxon>Fungi</taxon>
        <taxon>Dikarya</taxon>
        <taxon>Basidiomycota</taxon>
        <taxon>Agaricomycotina</taxon>
        <taxon>Agaricomycetes</taxon>
        <taxon>Russulales</taxon>
        <taxon>Hericiaceae</taxon>
        <taxon>Hericium</taxon>
    </lineage>
</organism>
<protein>
    <recommendedName>
        <fullName evidence="3">Ketoreductase domain-containing protein</fullName>
    </recommendedName>
</protein>
<keyword evidence="5" id="KW-1185">Reference proteome</keyword>
<dbReference type="SMART" id="SM00822">
    <property type="entry name" value="PKS_KR"/>
    <property type="match status" value="1"/>
</dbReference>
<dbReference type="AlphaFoldDB" id="A0A4Z0A508"/>
<proteinExistence type="inferred from homology"/>
<evidence type="ECO:0000256" key="2">
    <source>
        <dbReference type="ARBA" id="ARBA00023002"/>
    </source>
</evidence>
<comment type="caution">
    <text evidence="4">The sequence shown here is derived from an EMBL/GenBank/DDBJ whole genome shotgun (WGS) entry which is preliminary data.</text>
</comment>
<dbReference type="GO" id="GO:0016491">
    <property type="term" value="F:oxidoreductase activity"/>
    <property type="evidence" value="ECO:0007669"/>
    <property type="project" value="UniProtKB-KW"/>
</dbReference>
<dbReference type="GO" id="GO:0016020">
    <property type="term" value="C:membrane"/>
    <property type="evidence" value="ECO:0007669"/>
    <property type="project" value="TreeGrafter"/>
</dbReference>
<dbReference type="OrthoDB" id="1933717at2759"/>
<reference evidence="4 5" key="1">
    <citation type="submission" date="2019-02" db="EMBL/GenBank/DDBJ databases">
        <title>Genome sequencing of the rare red list fungi Hericium alpestre (H. flagellum).</title>
        <authorList>
            <person name="Buettner E."/>
            <person name="Kellner H."/>
        </authorList>
    </citation>
    <scope>NUCLEOTIDE SEQUENCE [LARGE SCALE GENOMIC DNA]</scope>
    <source>
        <strain evidence="4 5">DSM 108284</strain>
    </source>
</reference>
<evidence type="ECO:0000313" key="5">
    <source>
        <dbReference type="Proteomes" id="UP000298061"/>
    </source>
</evidence>
<dbReference type="EMBL" id="SFCI01000222">
    <property type="protein sequence ID" value="TFY81341.1"/>
    <property type="molecule type" value="Genomic_DNA"/>
</dbReference>